<dbReference type="Gene3D" id="2.30.110.10">
    <property type="entry name" value="Electron Transport, Fmn-binding Protein, Chain A"/>
    <property type="match status" value="1"/>
</dbReference>
<dbReference type="GO" id="GO:0016627">
    <property type="term" value="F:oxidoreductase activity, acting on the CH-CH group of donors"/>
    <property type="evidence" value="ECO:0007669"/>
    <property type="project" value="TreeGrafter"/>
</dbReference>
<dbReference type="PANTHER" id="PTHR35176">
    <property type="entry name" value="HEME OXYGENASE HI_0854-RELATED"/>
    <property type="match status" value="1"/>
</dbReference>
<dbReference type="InterPro" id="IPR019920">
    <property type="entry name" value="F420-binding_dom_put"/>
</dbReference>
<reference evidence="3" key="2">
    <citation type="submission" date="2020-09" db="EMBL/GenBank/DDBJ databases">
        <authorList>
            <person name="Sun Q."/>
            <person name="Ohkuma M."/>
        </authorList>
    </citation>
    <scope>NUCLEOTIDE SEQUENCE</scope>
    <source>
        <strain evidence="3">JCM 13064</strain>
    </source>
</reference>
<proteinExistence type="predicted"/>
<evidence type="ECO:0000313" key="4">
    <source>
        <dbReference type="Proteomes" id="UP000645217"/>
    </source>
</evidence>
<reference evidence="3" key="1">
    <citation type="journal article" date="2014" name="Int. J. Syst. Evol. Microbiol.">
        <title>Complete genome sequence of Corynebacterium casei LMG S-19264T (=DSM 44701T), isolated from a smear-ripened cheese.</title>
        <authorList>
            <consortium name="US DOE Joint Genome Institute (JGI-PGF)"/>
            <person name="Walter F."/>
            <person name="Albersmeier A."/>
            <person name="Kalinowski J."/>
            <person name="Ruckert C."/>
        </authorList>
    </citation>
    <scope>NUCLEOTIDE SEQUENCE</scope>
    <source>
        <strain evidence="3">JCM 13064</strain>
    </source>
</reference>
<protein>
    <submittedName>
        <fullName evidence="3">PPOX class F420-dependent enzyme</fullName>
    </submittedName>
</protein>
<dbReference type="GO" id="GO:0070967">
    <property type="term" value="F:coenzyme F420 binding"/>
    <property type="evidence" value="ECO:0007669"/>
    <property type="project" value="TreeGrafter"/>
</dbReference>
<dbReference type="InterPro" id="IPR052019">
    <property type="entry name" value="F420H2_bilvrd_red/Heme_oxyg"/>
</dbReference>
<dbReference type="InterPro" id="IPR012349">
    <property type="entry name" value="Split_barrel_FMN-bd"/>
</dbReference>
<gene>
    <name evidence="3" type="ORF">GCM10007964_48470</name>
</gene>
<dbReference type="GO" id="GO:0005829">
    <property type="term" value="C:cytosol"/>
    <property type="evidence" value="ECO:0007669"/>
    <property type="project" value="TreeGrafter"/>
</dbReference>
<evidence type="ECO:0000256" key="1">
    <source>
        <dbReference type="ARBA" id="ARBA00023002"/>
    </source>
</evidence>
<keyword evidence="4" id="KW-1185">Reference proteome</keyword>
<dbReference type="PANTHER" id="PTHR35176:SF6">
    <property type="entry name" value="HEME OXYGENASE HI_0854-RELATED"/>
    <property type="match status" value="1"/>
</dbReference>
<name>A0A917VP25_9ACTN</name>
<organism evidence="3 4">
    <name type="scientific">Sphaerisporangium melleum</name>
    <dbReference type="NCBI Taxonomy" id="321316"/>
    <lineage>
        <taxon>Bacteria</taxon>
        <taxon>Bacillati</taxon>
        <taxon>Actinomycetota</taxon>
        <taxon>Actinomycetes</taxon>
        <taxon>Streptosporangiales</taxon>
        <taxon>Streptosporangiaceae</taxon>
        <taxon>Sphaerisporangium</taxon>
    </lineage>
</organism>
<evidence type="ECO:0000259" key="2">
    <source>
        <dbReference type="Pfam" id="PF01243"/>
    </source>
</evidence>
<dbReference type="SUPFAM" id="SSF50475">
    <property type="entry name" value="FMN-binding split barrel"/>
    <property type="match status" value="1"/>
</dbReference>
<dbReference type="EMBL" id="BMNT01000028">
    <property type="protein sequence ID" value="GGL00718.1"/>
    <property type="molecule type" value="Genomic_DNA"/>
</dbReference>
<comment type="caution">
    <text evidence="3">The sequence shown here is derived from an EMBL/GenBank/DDBJ whole genome shotgun (WGS) entry which is preliminary data.</text>
</comment>
<dbReference type="NCBIfam" id="TIGR03618">
    <property type="entry name" value="Rv1155_F420"/>
    <property type="match status" value="1"/>
</dbReference>
<dbReference type="RefSeq" id="WP_189165332.1">
    <property type="nucleotide sequence ID" value="NZ_BMNT01000028.1"/>
</dbReference>
<sequence>MTRLNEDAIALLRRPIPGWVTTHRPDGSLHSTVVWIDVDDAGDVLFNTAVGRAKERYLRADPRLSISVLDPDNPYRRVSISGTAEFELEGSDELIDKLAKKYLGVDSYPGRTPGEERITVRVRPERVIHFAG</sequence>
<dbReference type="AlphaFoldDB" id="A0A917VP25"/>
<keyword evidence="1" id="KW-0560">Oxidoreductase</keyword>
<accession>A0A917VP25</accession>
<dbReference type="Proteomes" id="UP000645217">
    <property type="component" value="Unassembled WGS sequence"/>
</dbReference>
<feature type="domain" description="Pyridoxamine 5'-phosphate oxidase N-terminal" evidence="2">
    <location>
        <begin position="9"/>
        <end position="128"/>
    </location>
</feature>
<evidence type="ECO:0000313" key="3">
    <source>
        <dbReference type="EMBL" id="GGL00718.1"/>
    </source>
</evidence>
<dbReference type="Pfam" id="PF01243">
    <property type="entry name" value="PNPOx_N"/>
    <property type="match status" value="1"/>
</dbReference>
<dbReference type="InterPro" id="IPR011576">
    <property type="entry name" value="Pyridox_Oxase_N"/>
</dbReference>